<proteinExistence type="predicted"/>
<evidence type="ECO:0000256" key="2">
    <source>
        <dbReference type="SAM" id="Phobius"/>
    </source>
</evidence>
<evidence type="ECO:0000313" key="4">
    <source>
        <dbReference type="Proteomes" id="UP001519460"/>
    </source>
</evidence>
<sequence>MTVFDSTALLLTGVVLLLSLLLWLYSRRSSRLPPGPGFALPLLGHLHLMGKDSPGDVPKMAASVRGHLQPVHGPTADGRLERSQGHQGGACQASRRLFRQTRNRGCFRGVGRERCRERFWSRMEDGKESLRGDPARVWNGKEPPGGEDSGGGHRVHPDNCQQGRPAL</sequence>
<organism evidence="3 4">
    <name type="scientific">Batillaria attramentaria</name>
    <dbReference type="NCBI Taxonomy" id="370345"/>
    <lineage>
        <taxon>Eukaryota</taxon>
        <taxon>Metazoa</taxon>
        <taxon>Spiralia</taxon>
        <taxon>Lophotrochozoa</taxon>
        <taxon>Mollusca</taxon>
        <taxon>Gastropoda</taxon>
        <taxon>Caenogastropoda</taxon>
        <taxon>Sorbeoconcha</taxon>
        <taxon>Cerithioidea</taxon>
        <taxon>Batillariidae</taxon>
        <taxon>Batillaria</taxon>
    </lineage>
</organism>
<evidence type="ECO:0000256" key="1">
    <source>
        <dbReference type="SAM" id="MobiDB-lite"/>
    </source>
</evidence>
<reference evidence="3 4" key="1">
    <citation type="journal article" date="2023" name="Sci. Data">
        <title>Genome assembly of the Korean intertidal mud-creeper Batillaria attramentaria.</title>
        <authorList>
            <person name="Patra A.K."/>
            <person name="Ho P.T."/>
            <person name="Jun S."/>
            <person name="Lee S.J."/>
            <person name="Kim Y."/>
            <person name="Won Y.J."/>
        </authorList>
    </citation>
    <scope>NUCLEOTIDE SEQUENCE [LARGE SCALE GENOMIC DNA]</scope>
    <source>
        <strain evidence="3">Wonlab-2016</strain>
    </source>
</reference>
<dbReference type="Proteomes" id="UP001519460">
    <property type="component" value="Unassembled WGS sequence"/>
</dbReference>
<keyword evidence="2" id="KW-1133">Transmembrane helix</keyword>
<feature type="compositionally biased region" description="Basic and acidic residues" evidence="1">
    <location>
        <begin position="124"/>
        <end position="134"/>
    </location>
</feature>
<comment type="caution">
    <text evidence="3">The sequence shown here is derived from an EMBL/GenBank/DDBJ whole genome shotgun (WGS) entry which is preliminary data.</text>
</comment>
<keyword evidence="2" id="KW-0812">Transmembrane</keyword>
<feature type="transmembrane region" description="Helical" evidence="2">
    <location>
        <begin position="6"/>
        <end position="25"/>
    </location>
</feature>
<accession>A0ABD0JE49</accession>
<evidence type="ECO:0008006" key="5">
    <source>
        <dbReference type="Google" id="ProtNLM"/>
    </source>
</evidence>
<dbReference type="EMBL" id="JACVVK020000476">
    <property type="protein sequence ID" value="KAK7471825.1"/>
    <property type="molecule type" value="Genomic_DNA"/>
</dbReference>
<name>A0ABD0JE49_9CAEN</name>
<protein>
    <recommendedName>
        <fullName evidence="5">Cytochrome P450</fullName>
    </recommendedName>
</protein>
<keyword evidence="2" id="KW-0472">Membrane</keyword>
<keyword evidence="4" id="KW-1185">Reference proteome</keyword>
<gene>
    <name evidence="3" type="ORF">BaRGS_00035484</name>
</gene>
<dbReference type="AlphaFoldDB" id="A0ABD0JE49"/>
<feature type="region of interest" description="Disordered" evidence="1">
    <location>
        <begin position="124"/>
        <end position="167"/>
    </location>
</feature>
<evidence type="ECO:0000313" key="3">
    <source>
        <dbReference type="EMBL" id="KAK7471825.1"/>
    </source>
</evidence>